<dbReference type="GO" id="GO:0005783">
    <property type="term" value="C:endoplasmic reticulum"/>
    <property type="evidence" value="ECO:0007669"/>
    <property type="project" value="TreeGrafter"/>
</dbReference>
<dbReference type="WBParaSite" id="Pan_g536.t1">
    <property type="protein sequence ID" value="Pan_g536.t1"/>
    <property type="gene ID" value="Pan_g536"/>
</dbReference>
<dbReference type="SMART" id="SM00563">
    <property type="entry name" value="PlsC"/>
    <property type="match status" value="1"/>
</dbReference>
<dbReference type="Pfam" id="PF01553">
    <property type="entry name" value="Acyltransferase"/>
    <property type="match status" value="1"/>
</dbReference>
<keyword evidence="6" id="KW-0472">Membrane</keyword>
<dbReference type="PANTHER" id="PTHR10434">
    <property type="entry name" value="1-ACYL-SN-GLYCEROL-3-PHOSPHATE ACYLTRANSFERASE"/>
    <property type="match status" value="1"/>
</dbReference>
<evidence type="ECO:0000256" key="4">
    <source>
        <dbReference type="ARBA" id="ARBA00023315"/>
    </source>
</evidence>
<comment type="similarity">
    <text evidence="2 5">Belongs to the 1-acyl-sn-glycerol-3-phosphate acyltransferase family.</text>
</comment>
<dbReference type="InterPro" id="IPR002123">
    <property type="entry name" value="Plipid/glycerol_acylTrfase"/>
</dbReference>
<dbReference type="EC" id="2.3.1.51" evidence="5"/>
<keyword evidence="5" id="KW-0594">Phospholipid biosynthesis</keyword>
<evidence type="ECO:0000256" key="6">
    <source>
        <dbReference type="SAM" id="Phobius"/>
    </source>
</evidence>
<evidence type="ECO:0000256" key="3">
    <source>
        <dbReference type="ARBA" id="ARBA00022679"/>
    </source>
</evidence>
<keyword evidence="6" id="KW-0812">Transmembrane</keyword>
<dbReference type="CDD" id="cd07989">
    <property type="entry name" value="LPLAT_AGPAT-like"/>
    <property type="match status" value="1"/>
</dbReference>
<dbReference type="SUPFAM" id="SSF69593">
    <property type="entry name" value="Glycerol-3-phosphate (1)-acyltransferase"/>
    <property type="match status" value="1"/>
</dbReference>
<dbReference type="Proteomes" id="UP000492821">
    <property type="component" value="Unassembled WGS sequence"/>
</dbReference>
<evidence type="ECO:0000256" key="2">
    <source>
        <dbReference type="ARBA" id="ARBA00008655"/>
    </source>
</evidence>
<comment type="pathway">
    <text evidence="1">Phospholipid metabolism; CDP-diacylglycerol biosynthesis; CDP-diacylglycerol from sn-glycerol 3-phosphate: step 2/3.</text>
</comment>
<feature type="domain" description="Phospholipid/glycerol acyltransferase" evidence="7">
    <location>
        <begin position="106"/>
        <end position="221"/>
    </location>
</feature>
<evidence type="ECO:0000313" key="9">
    <source>
        <dbReference type="WBParaSite" id="Pan_g536.t1"/>
    </source>
</evidence>
<name>A0A7E4W1G4_PANRE</name>
<comment type="catalytic activity">
    <reaction evidence="5">
        <text>a 1-acyl-sn-glycero-3-phosphate + an acyl-CoA = a 1,2-diacyl-sn-glycero-3-phosphate + CoA</text>
        <dbReference type="Rhea" id="RHEA:19709"/>
        <dbReference type="ChEBI" id="CHEBI:57287"/>
        <dbReference type="ChEBI" id="CHEBI:57970"/>
        <dbReference type="ChEBI" id="CHEBI:58342"/>
        <dbReference type="ChEBI" id="CHEBI:58608"/>
        <dbReference type="EC" id="2.3.1.51"/>
    </reaction>
</comment>
<keyword evidence="3 5" id="KW-0808">Transferase</keyword>
<keyword evidence="5" id="KW-1208">Phospholipid metabolism</keyword>
<sequence length="285" mass="32585">MAVNHVHKIRILSFFQDMFTLIFAGLIIAISIATALFQSVRYTVKFLAFAICLMVSGTITSLIQIRNGRTPTNHFLMFKIFIASLWWSGLHADLRNHGPLEEDKPYVVIANHQSAIDVFTLAAMWPWNCVVVLKKSLLFLPGFNLCAWLCNSIFIDRFSREKAHKSLDDALDQIKNHKRKVFLFPEGTRNSKDELLPFKKGAFLLAKEANVPVLPVVFSRYKHFYNHDERRFDYGGKVVVETLEPVHPADFETIEALSDECRRRMTAALDRLDIELGADADKKAN</sequence>
<organism evidence="8 9">
    <name type="scientific">Panagrellus redivivus</name>
    <name type="common">Microworm</name>
    <dbReference type="NCBI Taxonomy" id="6233"/>
    <lineage>
        <taxon>Eukaryota</taxon>
        <taxon>Metazoa</taxon>
        <taxon>Ecdysozoa</taxon>
        <taxon>Nematoda</taxon>
        <taxon>Chromadorea</taxon>
        <taxon>Rhabditida</taxon>
        <taxon>Tylenchina</taxon>
        <taxon>Panagrolaimomorpha</taxon>
        <taxon>Panagrolaimoidea</taxon>
        <taxon>Panagrolaimidae</taxon>
        <taxon>Panagrellus</taxon>
    </lineage>
</organism>
<keyword evidence="6" id="KW-1133">Transmembrane helix</keyword>
<dbReference type="GO" id="GO:0006654">
    <property type="term" value="P:phosphatidic acid biosynthetic process"/>
    <property type="evidence" value="ECO:0007669"/>
    <property type="project" value="TreeGrafter"/>
</dbReference>
<accession>A0A7E4W1G4</accession>
<evidence type="ECO:0000313" key="8">
    <source>
        <dbReference type="Proteomes" id="UP000492821"/>
    </source>
</evidence>
<keyword evidence="8" id="KW-1185">Reference proteome</keyword>
<reference evidence="9" key="2">
    <citation type="submission" date="2020-10" db="UniProtKB">
        <authorList>
            <consortium name="WormBaseParasite"/>
        </authorList>
    </citation>
    <scope>IDENTIFICATION</scope>
</reference>
<dbReference type="InterPro" id="IPR004552">
    <property type="entry name" value="AGP_acyltrans"/>
</dbReference>
<evidence type="ECO:0000259" key="7">
    <source>
        <dbReference type="SMART" id="SM00563"/>
    </source>
</evidence>
<evidence type="ECO:0000256" key="1">
    <source>
        <dbReference type="ARBA" id="ARBA00004728"/>
    </source>
</evidence>
<keyword evidence="5" id="KW-0443">Lipid metabolism</keyword>
<dbReference type="AlphaFoldDB" id="A0A7E4W1G4"/>
<protein>
    <recommendedName>
        <fullName evidence="5">1-acyl-sn-glycerol-3-phosphate acyltransferase</fullName>
        <ecNumber evidence="5">2.3.1.51</ecNumber>
    </recommendedName>
</protein>
<comment type="domain">
    <text evidence="5">The HXXXXD motif is essential for acyltransferase activity and may constitute the binding site for the phosphate moiety of the glycerol-3-phosphate.</text>
</comment>
<dbReference type="GO" id="GO:0016020">
    <property type="term" value="C:membrane"/>
    <property type="evidence" value="ECO:0007669"/>
    <property type="project" value="InterPro"/>
</dbReference>
<dbReference type="PANTHER" id="PTHR10434:SF10">
    <property type="entry name" value="1-ACYL-SN-GLYCEROL-3-PHOSPHATE ACYLTRANSFERASE ACL-1-RELATED"/>
    <property type="match status" value="1"/>
</dbReference>
<keyword evidence="5" id="KW-0444">Lipid biosynthesis</keyword>
<feature type="transmembrane region" description="Helical" evidence="6">
    <location>
        <begin position="44"/>
        <end position="63"/>
    </location>
</feature>
<reference evidence="8" key="1">
    <citation type="journal article" date="2013" name="Genetics">
        <title>The draft genome and transcriptome of Panagrellus redivivus are shaped by the harsh demands of a free-living lifestyle.</title>
        <authorList>
            <person name="Srinivasan J."/>
            <person name="Dillman A.R."/>
            <person name="Macchietto M.G."/>
            <person name="Heikkinen L."/>
            <person name="Lakso M."/>
            <person name="Fracchia K.M."/>
            <person name="Antoshechkin I."/>
            <person name="Mortazavi A."/>
            <person name="Wong G."/>
            <person name="Sternberg P.W."/>
        </authorList>
    </citation>
    <scope>NUCLEOTIDE SEQUENCE [LARGE SCALE GENOMIC DNA]</scope>
    <source>
        <strain evidence="8">MT8872</strain>
    </source>
</reference>
<feature type="transmembrane region" description="Helical" evidence="6">
    <location>
        <begin position="18"/>
        <end position="37"/>
    </location>
</feature>
<dbReference type="NCBIfam" id="TIGR00530">
    <property type="entry name" value="AGP_acyltrn"/>
    <property type="match status" value="1"/>
</dbReference>
<proteinExistence type="inferred from homology"/>
<evidence type="ECO:0000256" key="5">
    <source>
        <dbReference type="RuleBase" id="RU361267"/>
    </source>
</evidence>
<keyword evidence="4 5" id="KW-0012">Acyltransferase</keyword>
<dbReference type="GO" id="GO:0003841">
    <property type="term" value="F:1-acylglycerol-3-phosphate O-acyltransferase activity"/>
    <property type="evidence" value="ECO:0007669"/>
    <property type="project" value="UniProtKB-UniRule"/>
</dbReference>